<evidence type="ECO:0000256" key="5">
    <source>
        <dbReference type="ARBA" id="ARBA00022475"/>
    </source>
</evidence>
<evidence type="ECO:0000256" key="11">
    <source>
        <dbReference type="SAM" id="Coils"/>
    </source>
</evidence>
<evidence type="ECO:0000256" key="3">
    <source>
        <dbReference type="ARBA" id="ARBA00020392"/>
    </source>
</evidence>
<dbReference type="InterPro" id="IPR012823">
    <property type="entry name" value="Flagell_FliJ"/>
</dbReference>
<dbReference type="GO" id="GO:0015031">
    <property type="term" value="P:protein transport"/>
    <property type="evidence" value="ECO:0007669"/>
    <property type="project" value="UniProtKB-KW"/>
</dbReference>
<sequence>MTDRREVVMRRFHFQLEKVLDYKSQILDNLVGEEAAIMAKIREKEEILAGLDKEYEDCCKILNEKQKNGMDAMSMHIYENYLDTLGFRIRNARQDLELLQRQEEIKRQQLLEVKKESTSLEKLKGRRLEEYQIGFQKQMEKEIEEYISNNRKALVRI</sequence>
<keyword evidence="9" id="KW-0472">Membrane</keyword>
<evidence type="ECO:0000256" key="9">
    <source>
        <dbReference type="ARBA" id="ARBA00023136"/>
    </source>
</evidence>
<evidence type="ECO:0000256" key="8">
    <source>
        <dbReference type="ARBA" id="ARBA00022927"/>
    </source>
</evidence>
<name>A0ABC9TS57_CLOSY</name>
<dbReference type="InterPro" id="IPR053716">
    <property type="entry name" value="Flag_assembly_chemotaxis_eff"/>
</dbReference>
<keyword evidence="12" id="KW-0282">Flagellum</keyword>
<reference evidence="12 13" key="1">
    <citation type="submission" date="2013-07" db="EMBL/GenBank/DDBJ databases">
        <authorList>
            <person name="Weinstock G."/>
            <person name="Sodergren E."/>
            <person name="Wylie T."/>
            <person name="Fulton L."/>
            <person name="Fulton R."/>
            <person name="Fronick C."/>
            <person name="O'Laughlin M."/>
            <person name="Godfrey J."/>
            <person name="Miner T."/>
            <person name="Herter B."/>
            <person name="Appelbaum E."/>
            <person name="Cordes M."/>
            <person name="Lek S."/>
            <person name="Wollam A."/>
            <person name="Pepin K.H."/>
            <person name="Palsikar V.B."/>
            <person name="Mitreva M."/>
            <person name="Wilson R.K."/>
        </authorList>
    </citation>
    <scope>NUCLEOTIDE SEQUENCE [LARGE SCALE GENOMIC DNA]</scope>
    <source>
        <strain evidence="12 13">ATCC 14940</strain>
    </source>
</reference>
<dbReference type="AlphaFoldDB" id="A0ABC9TS57"/>
<keyword evidence="10" id="KW-1006">Bacterial flagellum protein export</keyword>
<organism evidence="12 13">
    <name type="scientific">[Clostridium] symbiosum ATCC 14940</name>
    <dbReference type="NCBI Taxonomy" id="411472"/>
    <lineage>
        <taxon>Bacteria</taxon>
        <taxon>Bacillati</taxon>
        <taxon>Bacillota</taxon>
        <taxon>Clostridia</taxon>
        <taxon>Lachnospirales</taxon>
        <taxon>Lachnospiraceae</taxon>
        <taxon>Otoolea</taxon>
    </lineage>
</organism>
<dbReference type="Pfam" id="PF02050">
    <property type="entry name" value="FliJ"/>
    <property type="match status" value="1"/>
</dbReference>
<proteinExistence type="inferred from homology"/>
<evidence type="ECO:0000256" key="6">
    <source>
        <dbReference type="ARBA" id="ARBA00022500"/>
    </source>
</evidence>
<evidence type="ECO:0000256" key="10">
    <source>
        <dbReference type="ARBA" id="ARBA00023225"/>
    </source>
</evidence>
<keyword evidence="11" id="KW-0175">Coiled coil</keyword>
<keyword evidence="8" id="KW-0653">Protein transport</keyword>
<dbReference type="EMBL" id="AWSU01000344">
    <property type="protein sequence ID" value="ERI74085.1"/>
    <property type="molecule type" value="Genomic_DNA"/>
</dbReference>
<comment type="caution">
    <text evidence="12">The sequence shown here is derived from an EMBL/GenBank/DDBJ whole genome shotgun (WGS) entry which is preliminary data.</text>
</comment>
<comment type="subcellular location">
    <subcellularLocation>
        <location evidence="1">Cell membrane</location>
        <topology evidence="1">Peripheral membrane protein</topology>
        <orientation evidence="1">Cytoplasmic side</orientation>
    </subcellularLocation>
</comment>
<dbReference type="NCBIfam" id="TIGR02473">
    <property type="entry name" value="flagell_FliJ"/>
    <property type="match status" value="1"/>
</dbReference>
<gene>
    <name evidence="12" type="ORF">CLOSYM_04343</name>
</gene>
<feature type="coiled-coil region" evidence="11">
    <location>
        <begin position="82"/>
        <end position="156"/>
    </location>
</feature>
<dbReference type="GO" id="GO:0044781">
    <property type="term" value="P:bacterial-type flagellum organization"/>
    <property type="evidence" value="ECO:0007669"/>
    <property type="project" value="UniProtKB-KW"/>
</dbReference>
<keyword evidence="7" id="KW-1005">Bacterial flagellum biogenesis</keyword>
<keyword evidence="12" id="KW-0969">Cilium</keyword>
<evidence type="ECO:0000256" key="4">
    <source>
        <dbReference type="ARBA" id="ARBA00022448"/>
    </source>
</evidence>
<evidence type="ECO:0000313" key="13">
    <source>
        <dbReference type="Proteomes" id="UP000016491"/>
    </source>
</evidence>
<keyword evidence="5" id="KW-1003">Cell membrane</keyword>
<accession>A0ABC9TS57</accession>
<keyword evidence="4" id="KW-0813">Transport</keyword>
<evidence type="ECO:0000256" key="2">
    <source>
        <dbReference type="ARBA" id="ARBA00010004"/>
    </source>
</evidence>
<protein>
    <recommendedName>
        <fullName evidence="3">Flagellar FliJ protein</fullName>
    </recommendedName>
</protein>
<evidence type="ECO:0000313" key="12">
    <source>
        <dbReference type="EMBL" id="ERI74085.1"/>
    </source>
</evidence>
<evidence type="ECO:0000256" key="7">
    <source>
        <dbReference type="ARBA" id="ARBA00022795"/>
    </source>
</evidence>
<comment type="similarity">
    <text evidence="2">Belongs to the FliJ family.</text>
</comment>
<dbReference type="GO" id="GO:0006935">
    <property type="term" value="P:chemotaxis"/>
    <property type="evidence" value="ECO:0007669"/>
    <property type="project" value="UniProtKB-KW"/>
</dbReference>
<keyword evidence="6" id="KW-0145">Chemotaxis</keyword>
<keyword evidence="12" id="KW-0966">Cell projection</keyword>
<dbReference type="GO" id="GO:0005886">
    <property type="term" value="C:plasma membrane"/>
    <property type="evidence" value="ECO:0007669"/>
    <property type="project" value="UniProtKB-SubCell"/>
</dbReference>
<dbReference type="Gene3D" id="1.10.287.1700">
    <property type="match status" value="1"/>
</dbReference>
<evidence type="ECO:0000256" key="1">
    <source>
        <dbReference type="ARBA" id="ARBA00004413"/>
    </source>
</evidence>
<dbReference type="Proteomes" id="UP000016491">
    <property type="component" value="Unassembled WGS sequence"/>
</dbReference>